<dbReference type="InterPro" id="IPR044925">
    <property type="entry name" value="His-Me_finger_sf"/>
</dbReference>
<sequence>MDIVEFDPTDPLLSKARNRLMHLVNRRTPTGCWLVKPTGASRAYGRLMVNRDYDLAHRWSYRIYFGPIPAGHRVFRTCRTDNCVAPEHLYARKAEPRTRVAFDRRRTNRPRAKLTWESVALIRASTNTDTALAEEYGVHRVTIRDVRSFKSWVTR</sequence>
<organism evidence="1 2">
    <name type="scientific">Streptosporangium brasiliense</name>
    <dbReference type="NCBI Taxonomy" id="47480"/>
    <lineage>
        <taxon>Bacteria</taxon>
        <taxon>Bacillati</taxon>
        <taxon>Actinomycetota</taxon>
        <taxon>Actinomycetes</taxon>
        <taxon>Streptosporangiales</taxon>
        <taxon>Streptosporangiaceae</taxon>
        <taxon>Streptosporangium</taxon>
    </lineage>
</organism>
<dbReference type="RefSeq" id="WP_306876381.1">
    <property type="nucleotide sequence ID" value="NZ_JAUSRB010000004.1"/>
</dbReference>
<proteinExistence type="predicted"/>
<dbReference type="EMBL" id="JAUSRB010000004">
    <property type="protein sequence ID" value="MDP9870450.1"/>
    <property type="molecule type" value="Genomic_DNA"/>
</dbReference>
<evidence type="ECO:0008006" key="3">
    <source>
        <dbReference type="Google" id="ProtNLM"/>
    </source>
</evidence>
<gene>
    <name evidence="1" type="ORF">J2S55_009788</name>
</gene>
<accession>A0ABT9RMF6</accession>
<name>A0ABT9RMF6_9ACTN</name>
<protein>
    <recommendedName>
        <fullName evidence="3">HNH nuclease domain-containing protein</fullName>
    </recommendedName>
</protein>
<evidence type="ECO:0000313" key="2">
    <source>
        <dbReference type="Proteomes" id="UP001230426"/>
    </source>
</evidence>
<evidence type="ECO:0000313" key="1">
    <source>
        <dbReference type="EMBL" id="MDP9870450.1"/>
    </source>
</evidence>
<dbReference type="Proteomes" id="UP001230426">
    <property type="component" value="Unassembled WGS sequence"/>
</dbReference>
<keyword evidence="2" id="KW-1185">Reference proteome</keyword>
<reference evidence="1 2" key="1">
    <citation type="submission" date="2023-07" db="EMBL/GenBank/DDBJ databases">
        <title>Sequencing the genomes of 1000 actinobacteria strains.</title>
        <authorList>
            <person name="Klenk H.-P."/>
        </authorList>
    </citation>
    <scope>NUCLEOTIDE SEQUENCE [LARGE SCALE GENOMIC DNA]</scope>
    <source>
        <strain evidence="1 2">DSM 44109</strain>
    </source>
</reference>
<dbReference type="SUPFAM" id="SSF54060">
    <property type="entry name" value="His-Me finger endonucleases"/>
    <property type="match status" value="1"/>
</dbReference>
<comment type="caution">
    <text evidence="1">The sequence shown here is derived from an EMBL/GenBank/DDBJ whole genome shotgun (WGS) entry which is preliminary data.</text>
</comment>